<accession>A0ABZ0IXH2</accession>
<dbReference type="Proteomes" id="UP001302349">
    <property type="component" value="Chromosome"/>
</dbReference>
<proteinExistence type="predicted"/>
<gene>
    <name evidence="1" type="ORF">RT717_09320</name>
</gene>
<dbReference type="EMBL" id="CP136051">
    <property type="protein sequence ID" value="WOK08834.1"/>
    <property type="molecule type" value="Genomic_DNA"/>
</dbReference>
<evidence type="ECO:0000313" key="1">
    <source>
        <dbReference type="EMBL" id="WOK08834.1"/>
    </source>
</evidence>
<name>A0ABZ0IXH2_9BACT</name>
<dbReference type="RefSeq" id="WP_317491465.1">
    <property type="nucleotide sequence ID" value="NZ_CP136051.1"/>
</dbReference>
<protein>
    <submittedName>
        <fullName evidence="1">Uncharacterized protein</fullName>
    </submittedName>
</protein>
<sequence length="155" mass="17465">MIPEFEKLRDDEVEILLKAPAYVSVLIAGADDNIDKSEIQKAIQLAKVKQQKARESLLGYYKAVGERFENDFMTMIEELPHKAAERGPAINRELKKLNLILPKLNKTFSTEFYASLKDIAKKIAESSGGILGYLSVSYEEAKLMELTMINDPAKK</sequence>
<keyword evidence="2" id="KW-1185">Reference proteome</keyword>
<reference evidence="1 2" key="1">
    <citation type="journal article" date="2023" name="Microbiol. Resour. Announc.">
        <title>Complete Genome Sequence of Imperialibacter roseus strain P4T.</title>
        <authorList>
            <person name="Tizabi D.R."/>
            <person name="Bachvaroff T."/>
            <person name="Hill R.T."/>
        </authorList>
    </citation>
    <scope>NUCLEOTIDE SEQUENCE [LARGE SCALE GENOMIC DNA]</scope>
    <source>
        <strain evidence="1 2">P4T</strain>
    </source>
</reference>
<organism evidence="1 2">
    <name type="scientific">Imperialibacter roseus</name>
    <dbReference type="NCBI Taxonomy" id="1324217"/>
    <lineage>
        <taxon>Bacteria</taxon>
        <taxon>Pseudomonadati</taxon>
        <taxon>Bacteroidota</taxon>
        <taxon>Cytophagia</taxon>
        <taxon>Cytophagales</taxon>
        <taxon>Flammeovirgaceae</taxon>
        <taxon>Imperialibacter</taxon>
    </lineage>
</organism>
<evidence type="ECO:0000313" key="2">
    <source>
        <dbReference type="Proteomes" id="UP001302349"/>
    </source>
</evidence>